<dbReference type="OMA" id="TCRVIKL"/>
<dbReference type="OrthoDB" id="5861615at2759"/>
<reference evidence="1" key="1">
    <citation type="submission" date="2017-08" db="EMBL/GenBank/DDBJ databases">
        <authorList>
            <person name="de Groot N.N."/>
        </authorList>
    </citation>
    <scope>NUCLEOTIDE SEQUENCE [LARGE SCALE GENOMIC DNA]</scope>
    <source>
        <strain evidence="1">PX439</strain>
    </source>
</reference>
<gene>
    <name evidence="1" type="ORF">FL82_08677</name>
</gene>
<sequence>MKKERTCRVIKLQKSTKVSMEVMRIEEIETTDKKIKRTWSYEKKDVLKDIESEKSQASPCVKDRVESEINLMKNNSYISKVSSPLAHRTKQKRIDQLEKLHMN</sequence>
<accession>A0A261A947</accession>
<comment type="caution">
    <text evidence="1">The sequence shown here is derived from an EMBL/GenBank/DDBJ whole genome shotgun (WGS) entry which is preliminary data.</text>
</comment>
<feature type="non-terminal residue" evidence="1">
    <location>
        <position position="1"/>
    </location>
</feature>
<dbReference type="HOGENOM" id="CLU_2361601_0_0_1"/>
<dbReference type="EMBL" id="NMWX01000009">
    <property type="protein sequence ID" value="OZF94591.1"/>
    <property type="molecule type" value="Genomic_DNA"/>
</dbReference>
<dbReference type="Proteomes" id="UP000216624">
    <property type="component" value="Unassembled WGS sequence"/>
</dbReference>
<keyword evidence="2" id="KW-1185">Reference proteome</keyword>
<evidence type="ECO:0000313" key="2">
    <source>
        <dbReference type="Proteomes" id="UP000216624"/>
    </source>
</evidence>
<protein>
    <submittedName>
        <fullName evidence="1">Uncharacterized protein</fullName>
    </submittedName>
</protein>
<evidence type="ECO:0000313" key="1">
    <source>
        <dbReference type="EMBL" id="OZF94591.1"/>
    </source>
</evidence>
<name>A0A261A947_CAERE</name>
<proteinExistence type="predicted"/>
<organism evidence="1 2">
    <name type="scientific">Caenorhabditis remanei</name>
    <name type="common">Caenorhabditis vulgaris</name>
    <dbReference type="NCBI Taxonomy" id="31234"/>
    <lineage>
        <taxon>Eukaryota</taxon>
        <taxon>Metazoa</taxon>
        <taxon>Ecdysozoa</taxon>
        <taxon>Nematoda</taxon>
        <taxon>Chromadorea</taxon>
        <taxon>Rhabditida</taxon>
        <taxon>Rhabditina</taxon>
        <taxon>Rhabditomorpha</taxon>
        <taxon>Rhabditoidea</taxon>
        <taxon>Rhabditidae</taxon>
        <taxon>Peloderinae</taxon>
        <taxon>Caenorhabditis</taxon>
    </lineage>
</organism>
<dbReference type="KEGG" id="crq:GCK72_018767"/>
<dbReference type="CTD" id="9825452"/>
<dbReference type="eggNOG" id="ENOG502TJ0C">
    <property type="taxonomic scope" value="Eukaryota"/>
</dbReference>